<proteinExistence type="predicted"/>
<dbReference type="RefSeq" id="WP_033501393.1">
    <property type="nucleotide sequence ID" value="NZ_JAOPLZ010000006.1"/>
</dbReference>
<dbReference type="EMBL" id="JAOPMD010000006">
    <property type="protein sequence ID" value="MDH7899204.1"/>
    <property type="molecule type" value="Genomic_DNA"/>
</dbReference>
<accession>A0AAJ1UN03</accession>
<sequence>MTIKNYDERACEIVTEEGVFAVDKDVLDKFDPSKHEHGVAACGCCGCCFDGDCCNDSDCGRCEGKHCDKTCRENSENHECAFCHLAFDANEKCHDEILADLKELKSELAD</sequence>
<protein>
    <submittedName>
        <fullName evidence="1">Lectin-C</fullName>
    </submittedName>
</protein>
<evidence type="ECO:0000313" key="2">
    <source>
        <dbReference type="Proteomes" id="UP001157379"/>
    </source>
</evidence>
<gene>
    <name evidence="1" type="ORF">OB936_03095</name>
</gene>
<organism evidence="1 2">
    <name type="scientific">Bifidobacterium catenulatum subsp. kashiwanohense</name>
    <dbReference type="NCBI Taxonomy" id="630129"/>
    <lineage>
        <taxon>Bacteria</taxon>
        <taxon>Bacillati</taxon>
        <taxon>Actinomycetota</taxon>
        <taxon>Actinomycetes</taxon>
        <taxon>Bifidobacteriales</taxon>
        <taxon>Bifidobacteriaceae</taxon>
        <taxon>Bifidobacterium</taxon>
    </lineage>
</organism>
<reference evidence="1" key="1">
    <citation type="journal article" date="2023" name="Gut Microbes">
        <title>Characterization of Bifidobacterium kashiwanohense that utilizes both milk- and plant-derived oligosaccharides.</title>
        <authorList>
            <person name="Orihara K."/>
            <person name="Yahagi K."/>
            <person name="Saito Y."/>
            <person name="Watanabe Y."/>
            <person name="Sasai T."/>
            <person name="Hara T."/>
            <person name="Tsukuda N."/>
            <person name="Oki K."/>
            <person name="Fujimoto J."/>
            <person name="Matsuki T."/>
        </authorList>
    </citation>
    <scope>NUCLEOTIDE SEQUENCE</scope>
    <source>
        <strain evidence="1">YIT 13057</strain>
    </source>
</reference>
<dbReference type="AlphaFoldDB" id="A0AAJ1UN03"/>
<dbReference type="Proteomes" id="UP001157379">
    <property type="component" value="Unassembled WGS sequence"/>
</dbReference>
<evidence type="ECO:0000313" key="1">
    <source>
        <dbReference type="EMBL" id="MDH7899204.1"/>
    </source>
</evidence>
<comment type="caution">
    <text evidence="1">The sequence shown here is derived from an EMBL/GenBank/DDBJ whole genome shotgun (WGS) entry which is preliminary data.</text>
</comment>
<name>A0AAJ1UN03_9BIFI</name>
<reference evidence="1" key="2">
    <citation type="submission" date="2023-04" db="EMBL/GenBank/DDBJ databases">
        <authorList>
            <person name="Orihara K."/>
        </authorList>
    </citation>
    <scope>NUCLEOTIDE SEQUENCE</scope>
    <source>
        <strain evidence="1">YIT 13057</strain>
    </source>
</reference>